<accession>A0A7X0NP51</accession>
<dbReference type="RefSeq" id="WP_185101769.1">
    <property type="nucleotide sequence ID" value="NZ_JACHMI010000001.1"/>
</dbReference>
<organism evidence="2 3">
    <name type="scientific">Nonomuraea rubra</name>
    <dbReference type="NCBI Taxonomy" id="46180"/>
    <lineage>
        <taxon>Bacteria</taxon>
        <taxon>Bacillati</taxon>
        <taxon>Actinomycetota</taxon>
        <taxon>Actinomycetes</taxon>
        <taxon>Streptosporangiales</taxon>
        <taxon>Streptosporangiaceae</taxon>
        <taxon>Nonomuraea</taxon>
    </lineage>
</organism>
<protein>
    <recommendedName>
        <fullName evidence="4">Carboxypeptidase regulatory-like domain-containing protein</fullName>
    </recommendedName>
</protein>
<feature type="signal peptide" evidence="1">
    <location>
        <begin position="1"/>
        <end position="24"/>
    </location>
</feature>
<gene>
    <name evidence="2" type="ORF">HD593_001854</name>
</gene>
<dbReference type="EMBL" id="JACHMI010000001">
    <property type="protein sequence ID" value="MBB6547059.1"/>
    <property type="molecule type" value="Genomic_DNA"/>
</dbReference>
<evidence type="ECO:0000256" key="1">
    <source>
        <dbReference type="SAM" id="SignalP"/>
    </source>
</evidence>
<dbReference type="AlphaFoldDB" id="A0A7X0NP51"/>
<evidence type="ECO:0008006" key="4">
    <source>
        <dbReference type="Google" id="ProtNLM"/>
    </source>
</evidence>
<reference evidence="2 3" key="1">
    <citation type="submission" date="2020-08" db="EMBL/GenBank/DDBJ databases">
        <title>Sequencing the genomes of 1000 actinobacteria strains.</title>
        <authorList>
            <person name="Klenk H.-P."/>
        </authorList>
    </citation>
    <scope>NUCLEOTIDE SEQUENCE [LARGE SCALE GENOMIC DNA]</scope>
    <source>
        <strain evidence="2 3">DSM 43768</strain>
    </source>
</reference>
<feature type="chain" id="PRO_5038426802" description="Carboxypeptidase regulatory-like domain-containing protein" evidence="1">
    <location>
        <begin position="25"/>
        <end position="438"/>
    </location>
</feature>
<dbReference type="Proteomes" id="UP000565579">
    <property type="component" value="Unassembled WGS sequence"/>
</dbReference>
<proteinExistence type="predicted"/>
<evidence type="ECO:0000313" key="3">
    <source>
        <dbReference type="Proteomes" id="UP000565579"/>
    </source>
</evidence>
<sequence>MSARQALRAALGGVLTIVTMAAGATPSVATVEPEHRLSSVQQPNKALAEQATEALRAGQSSSSLVAGALYDPEGQPLADTPLRIDLEPAASVIAAAGTAVGLEYIKVSETHTAADGTFSFTAPSFDDLRGYADEHGVVSALITSSGGQDSVWRRIYLKAPAASKGRWMLAEPTPARRSVSEELRKIDGSRTAAEVTVDHFPEDASSLRLLGYPSGSSGQTTQSIPNPAQYCNSNEGYYFAMSDLPIKRSLVTVRAHATGPNTTATYAWSTTNTTQIEAAANIAAGGALAKAGFTNVQSNSAGINFEIGHYRPAHFQAEFEFRTWDLWCEHHITLEKRLSGKYEWRPYRFTGGNDIIPGGGNQGVCPDPDTVVPISSPTWVARDTTWTRYGGVDFSTVKLDSRTTNGESWKLTVTPVRSAHICGLEDVPVYASYVMEQY</sequence>
<evidence type="ECO:0000313" key="2">
    <source>
        <dbReference type="EMBL" id="MBB6547059.1"/>
    </source>
</evidence>
<name>A0A7X0NP51_9ACTN</name>
<comment type="caution">
    <text evidence="2">The sequence shown here is derived from an EMBL/GenBank/DDBJ whole genome shotgun (WGS) entry which is preliminary data.</text>
</comment>
<keyword evidence="1" id="KW-0732">Signal</keyword>
<keyword evidence="3" id="KW-1185">Reference proteome</keyword>